<dbReference type="Gene3D" id="3.60.40.10">
    <property type="entry name" value="PPM-type phosphatase domain"/>
    <property type="match status" value="1"/>
</dbReference>
<dbReference type="EMBL" id="GDID01005770">
    <property type="protein sequence ID" value="JAP90836.1"/>
    <property type="molecule type" value="Transcribed_RNA"/>
</dbReference>
<gene>
    <name evidence="2" type="ORF">TPC1_17748</name>
</gene>
<dbReference type="InterPro" id="IPR001932">
    <property type="entry name" value="PPM-type_phosphatase-like_dom"/>
</dbReference>
<protein>
    <submittedName>
        <fullName evidence="2">Protein phosphatase 2C</fullName>
    </submittedName>
</protein>
<dbReference type="InterPro" id="IPR015655">
    <property type="entry name" value="PP2C"/>
</dbReference>
<sequence length="289" mass="32237">TSIIGQRNSNEDEHLIGNILLQREEFTILAVFDGHNGAEAAQFCKQKIQGQLIKNIQKSINETISKAIIQLDKEFQHPIAGCTLTMAMLNKNQFYAANVGDARTIYFTDQVVQATIDHKPNSESEQQRLQQLGTAVINIQGIARVGGQISVSRAIGDHQYRELGIIPTPDVFKIDVKDVKWIICACDGLFDVLDNEQIAAIVQTAFGMNYGNGERIEILKNATKLYMKNEVQKGDLLLQKIMQTYLDESRVSKIHAKMTLVEKICSILTRIAYLLGSTDNISVVMGKIQ</sequence>
<reference evidence="2" key="1">
    <citation type="submission" date="2015-07" db="EMBL/GenBank/DDBJ databases">
        <title>Adaptation to a free-living lifestyle via gene acquisitions in the diplomonad Trepomonas sp. PC1.</title>
        <authorList>
            <person name="Xu F."/>
            <person name="Jerlstrom-Hultqvist J."/>
            <person name="Kolisko M."/>
            <person name="Simpson A.G.B."/>
            <person name="Roger A.J."/>
            <person name="Svard S.G."/>
            <person name="Andersson J.O."/>
        </authorList>
    </citation>
    <scope>NUCLEOTIDE SEQUENCE</scope>
    <source>
        <strain evidence="2">PC1</strain>
    </source>
</reference>
<dbReference type="PROSITE" id="PS51746">
    <property type="entry name" value="PPM_2"/>
    <property type="match status" value="1"/>
</dbReference>
<dbReference type="GO" id="GO:0004722">
    <property type="term" value="F:protein serine/threonine phosphatase activity"/>
    <property type="evidence" value="ECO:0007669"/>
    <property type="project" value="InterPro"/>
</dbReference>
<feature type="non-terminal residue" evidence="2">
    <location>
        <position position="1"/>
    </location>
</feature>
<dbReference type="AlphaFoldDB" id="A0A146K5C2"/>
<dbReference type="PANTHER" id="PTHR47992">
    <property type="entry name" value="PROTEIN PHOSPHATASE"/>
    <property type="match status" value="1"/>
</dbReference>
<dbReference type="SUPFAM" id="SSF81606">
    <property type="entry name" value="PP2C-like"/>
    <property type="match status" value="1"/>
</dbReference>
<dbReference type="InterPro" id="IPR036457">
    <property type="entry name" value="PPM-type-like_dom_sf"/>
</dbReference>
<accession>A0A146K5C2</accession>
<dbReference type="Pfam" id="PF00481">
    <property type="entry name" value="PP2C"/>
    <property type="match status" value="1"/>
</dbReference>
<evidence type="ECO:0000259" key="1">
    <source>
        <dbReference type="PROSITE" id="PS51746"/>
    </source>
</evidence>
<dbReference type="CDD" id="cd00143">
    <property type="entry name" value="PP2Cc"/>
    <property type="match status" value="1"/>
</dbReference>
<proteinExistence type="predicted"/>
<evidence type="ECO:0000313" key="2">
    <source>
        <dbReference type="EMBL" id="JAP90836.1"/>
    </source>
</evidence>
<feature type="domain" description="PPM-type phosphatase" evidence="1">
    <location>
        <begin position="1"/>
        <end position="288"/>
    </location>
</feature>
<organism evidence="2">
    <name type="scientific">Trepomonas sp. PC1</name>
    <dbReference type="NCBI Taxonomy" id="1076344"/>
    <lineage>
        <taxon>Eukaryota</taxon>
        <taxon>Metamonada</taxon>
        <taxon>Diplomonadida</taxon>
        <taxon>Hexamitidae</taxon>
        <taxon>Hexamitinae</taxon>
        <taxon>Trepomonas</taxon>
    </lineage>
</organism>
<dbReference type="SMART" id="SM00332">
    <property type="entry name" value="PP2Cc"/>
    <property type="match status" value="1"/>
</dbReference>
<name>A0A146K5C2_9EUKA</name>